<evidence type="ECO:0000313" key="2">
    <source>
        <dbReference type="Proteomes" id="UP000656732"/>
    </source>
</evidence>
<keyword evidence="2" id="KW-1185">Reference proteome</keyword>
<name>A0A918BGD4_9ACTN</name>
<reference evidence="1" key="1">
    <citation type="journal article" date="2014" name="Int. J. Syst. Evol. Microbiol.">
        <title>Complete genome sequence of Corynebacterium casei LMG S-19264T (=DSM 44701T), isolated from a smear-ripened cheese.</title>
        <authorList>
            <consortium name="US DOE Joint Genome Institute (JGI-PGF)"/>
            <person name="Walter F."/>
            <person name="Albersmeier A."/>
            <person name="Kalinowski J."/>
            <person name="Ruckert C."/>
        </authorList>
    </citation>
    <scope>NUCLEOTIDE SEQUENCE</scope>
    <source>
        <strain evidence="1">JCM 4403</strain>
    </source>
</reference>
<sequence length="140" mass="15744">MGDQNVVGPQQDAQLSGSRVVGILDELGEDLQAVRRECFGAVQRALGHPTVDPTAATQSLIEEPDAARRFLRGRHPHFHGRVWVLQKRVYRRCESVHVRTPPPWCLVTSTRLGLGDGFPMTTWAQSSYVRAELRRALWFG</sequence>
<dbReference type="AlphaFoldDB" id="A0A918BGD4"/>
<reference evidence="1" key="2">
    <citation type="submission" date="2020-09" db="EMBL/GenBank/DDBJ databases">
        <authorList>
            <person name="Sun Q."/>
            <person name="Ohkuma M."/>
        </authorList>
    </citation>
    <scope>NUCLEOTIDE SEQUENCE</scope>
    <source>
        <strain evidence="1">JCM 4403</strain>
    </source>
</reference>
<evidence type="ECO:0000313" key="1">
    <source>
        <dbReference type="EMBL" id="GGQ67159.1"/>
    </source>
</evidence>
<dbReference type="Proteomes" id="UP000656732">
    <property type="component" value="Unassembled WGS sequence"/>
</dbReference>
<dbReference type="EMBL" id="BMTU01000002">
    <property type="protein sequence ID" value="GGQ67159.1"/>
    <property type="molecule type" value="Genomic_DNA"/>
</dbReference>
<organism evidence="1 2">
    <name type="scientific">Streptomyces pilosus</name>
    <dbReference type="NCBI Taxonomy" id="28893"/>
    <lineage>
        <taxon>Bacteria</taxon>
        <taxon>Bacillati</taxon>
        <taxon>Actinomycetota</taxon>
        <taxon>Actinomycetes</taxon>
        <taxon>Kitasatosporales</taxon>
        <taxon>Streptomycetaceae</taxon>
        <taxon>Streptomyces</taxon>
    </lineage>
</organism>
<comment type="caution">
    <text evidence="1">The sequence shown here is derived from an EMBL/GenBank/DDBJ whole genome shotgun (WGS) entry which is preliminary data.</text>
</comment>
<gene>
    <name evidence="1" type="ORF">GCM10010280_11510</name>
</gene>
<accession>A0A918BGD4</accession>
<proteinExistence type="predicted"/>
<protein>
    <submittedName>
        <fullName evidence="1">Uncharacterized protein</fullName>
    </submittedName>
</protein>